<evidence type="ECO:0000313" key="3">
    <source>
        <dbReference type="EMBL" id="KRO18895.1"/>
    </source>
</evidence>
<organism evidence="3 4">
    <name type="scientific">Lacticaseibacillus saniviri JCM 17471 = DSM 24301</name>
    <dbReference type="NCBI Taxonomy" id="1293598"/>
    <lineage>
        <taxon>Bacteria</taxon>
        <taxon>Bacillati</taxon>
        <taxon>Bacillota</taxon>
        <taxon>Bacilli</taxon>
        <taxon>Lactobacillales</taxon>
        <taxon>Lactobacillaceae</taxon>
        <taxon>Lacticaseibacillus</taxon>
    </lineage>
</organism>
<dbReference type="PATRIC" id="fig|1293598.4.peg.47"/>
<evidence type="ECO:0000259" key="2">
    <source>
        <dbReference type="Pfam" id="PF04536"/>
    </source>
</evidence>
<dbReference type="EMBL" id="JQCE01000001">
    <property type="protein sequence ID" value="KRO18895.1"/>
    <property type="molecule type" value="Genomic_DNA"/>
</dbReference>
<dbReference type="Pfam" id="PF04536">
    <property type="entry name" value="TPM_phosphatase"/>
    <property type="match status" value="1"/>
</dbReference>
<evidence type="ECO:0000256" key="1">
    <source>
        <dbReference type="SAM" id="Phobius"/>
    </source>
</evidence>
<keyword evidence="1" id="KW-0472">Membrane</keyword>
<feature type="transmembrane region" description="Helical" evidence="1">
    <location>
        <begin position="206"/>
        <end position="226"/>
    </location>
</feature>
<dbReference type="STRING" id="1293598.IV56_GL000047"/>
<dbReference type="InterPro" id="IPR007621">
    <property type="entry name" value="TPM_dom"/>
</dbReference>
<evidence type="ECO:0000313" key="4">
    <source>
        <dbReference type="Proteomes" id="UP000050969"/>
    </source>
</evidence>
<keyword evidence="1" id="KW-0812">Transmembrane</keyword>
<accession>A0A0R2MZ06</accession>
<keyword evidence="1" id="KW-1133">Transmembrane helix</keyword>
<proteinExistence type="predicted"/>
<feature type="domain" description="TPM" evidence="2">
    <location>
        <begin position="44"/>
        <end position="168"/>
    </location>
</feature>
<comment type="caution">
    <text evidence="3">The sequence shown here is derived from an EMBL/GenBank/DDBJ whole genome shotgun (WGS) entry which is preliminary data.</text>
</comment>
<dbReference type="AlphaFoldDB" id="A0A0R2MZ06"/>
<keyword evidence="4" id="KW-1185">Reference proteome</keyword>
<gene>
    <name evidence="3" type="ORF">IV56_GL000047</name>
</gene>
<name>A0A0R2MZ06_9LACO</name>
<dbReference type="PANTHER" id="PTHR30373">
    <property type="entry name" value="UPF0603 PROTEIN YGCG"/>
    <property type="match status" value="1"/>
</dbReference>
<protein>
    <recommendedName>
        <fullName evidence="2">TPM domain-containing protein</fullName>
    </recommendedName>
</protein>
<dbReference type="PANTHER" id="PTHR30373:SF2">
    <property type="entry name" value="UPF0603 PROTEIN YGCG"/>
    <property type="match status" value="1"/>
</dbReference>
<dbReference type="Proteomes" id="UP000050969">
    <property type="component" value="Unassembled WGS sequence"/>
</dbReference>
<sequence length="298" mass="30900">MATQIRRFKWPLIVMAIISFFLPLTAVHAAEALPSRPMDHAYLDQVGILSTSTEQRIDDKSRQYSETSERPKVAVAVVKSTNGDAISSYAPDLFQKWQIGKKGEDNGVLIVFAKNGGKNNMRIEVGYGLEGDIPDALAGQILNDSLSNIKSKDPAKVDQAILKVFNTVTTIIDKKYGFKKDPQGVSNEVIESYQDNNSSNENGNSGLFGAVLGIIVTLIIVLALIFGGGRGGRGGRGGGSGLLWFILGLLASSGRNNRGGWGGGGFGGGGFGGGSGGGFGGGGNDWGGGSSGGGGADV</sequence>
<reference evidence="3 4" key="1">
    <citation type="journal article" date="2015" name="Genome Announc.">
        <title>Expanding the biotechnology potential of lactobacilli through comparative genomics of 213 strains and associated genera.</title>
        <authorList>
            <person name="Sun Z."/>
            <person name="Harris H.M."/>
            <person name="McCann A."/>
            <person name="Guo C."/>
            <person name="Argimon S."/>
            <person name="Zhang W."/>
            <person name="Yang X."/>
            <person name="Jeffery I.B."/>
            <person name="Cooney J.C."/>
            <person name="Kagawa T.F."/>
            <person name="Liu W."/>
            <person name="Song Y."/>
            <person name="Salvetti E."/>
            <person name="Wrobel A."/>
            <person name="Rasinkangas P."/>
            <person name="Parkhill J."/>
            <person name="Rea M.C."/>
            <person name="O'Sullivan O."/>
            <person name="Ritari J."/>
            <person name="Douillard F.P."/>
            <person name="Paul Ross R."/>
            <person name="Yang R."/>
            <person name="Briner A.E."/>
            <person name="Felis G.E."/>
            <person name="de Vos W.M."/>
            <person name="Barrangou R."/>
            <person name="Klaenhammer T.R."/>
            <person name="Caufield P.W."/>
            <person name="Cui Y."/>
            <person name="Zhang H."/>
            <person name="O'Toole P.W."/>
        </authorList>
    </citation>
    <scope>NUCLEOTIDE SEQUENCE [LARGE SCALE GENOMIC DNA]</scope>
    <source>
        <strain evidence="3 4">DSM 24301</strain>
    </source>
</reference>
<dbReference type="Gene3D" id="3.10.310.50">
    <property type="match status" value="1"/>
</dbReference>